<dbReference type="GO" id="GO:0009307">
    <property type="term" value="P:DNA restriction-modification system"/>
    <property type="evidence" value="ECO:0007669"/>
    <property type="project" value="UniProtKB-KW"/>
</dbReference>
<accession>A0A6G4ZFP2</accession>
<gene>
    <name evidence="5" type="ORF">G6Z02_09295</name>
</gene>
<dbReference type="CDD" id="cd17260">
    <property type="entry name" value="RMtype1_S_EcoEI-TRD1-CR1_like"/>
    <property type="match status" value="1"/>
</dbReference>
<dbReference type="Pfam" id="PF01420">
    <property type="entry name" value="Methylase_S"/>
    <property type="match status" value="2"/>
</dbReference>
<comment type="caution">
    <text evidence="5">The sequence shown here is derived from an EMBL/GenBank/DDBJ whole genome shotgun (WGS) entry which is preliminary data.</text>
</comment>
<evidence type="ECO:0000256" key="2">
    <source>
        <dbReference type="ARBA" id="ARBA00022747"/>
    </source>
</evidence>
<evidence type="ECO:0000313" key="5">
    <source>
        <dbReference type="EMBL" id="NGT90395.1"/>
    </source>
</evidence>
<proteinExistence type="inferred from homology"/>
<dbReference type="RefSeq" id="WP_164786233.1">
    <property type="nucleotide sequence ID" value="NZ_JAALMA010000004.1"/>
</dbReference>
<dbReference type="EMBL" id="JAALNF010000003">
    <property type="protein sequence ID" value="NGT90395.1"/>
    <property type="molecule type" value="Genomic_DNA"/>
</dbReference>
<dbReference type="InterPro" id="IPR052021">
    <property type="entry name" value="Type-I_RS_S_subunit"/>
</dbReference>
<dbReference type="Gene3D" id="3.90.220.20">
    <property type="entry name" value="DNA methylase specificity domains"/>
    <property type="match status" value="2"/>
</dbReference>
<evidence type="ECO:0000259" key="4">
    <source>
        <dbReference type="Pfam" id="PF01420"/>
    </source>
</evidence>
<protein>
    <recommendedName>
        <fullName evidence="4">Type I restriction modification DNA specificity domain-containing protein</fullName>
    </recommendedName>
</protein>
<evidence type="ECO:0000256" key="1">
    <source>
        <dbReference type="ARBA" id="ARBA00010923"/>
    </source>
</evidence>
<dbReference type="CDD" id="cd17246">
    <property type="entry name" value="RMtype1_S_SonII-TRD2-CR2_like"/>
    <property type="match status" value="1"/>
</dbReference>
<dbReference type="InterPro" id="IPR044946">
    <property type="entry name" value="Restrct_endonuc_typeI_TRD_sf"/>
</dbReference>
<dbReference type="GO" id="GO:0003677">
    <property type="term" value="F:DNA binding"/>
    <property type="evidence" value="ECO:0007669"/>
    <property type="project" value="UniProtKB-KW"/>
</dbReference>
<evidence type="ECO:0000256" key="3">
    <source>
        <dbReference type="ARBA" id="ARBA00023125"/>
    </source>
</evidence>
<sequence>MKKEARKGYKMTELGEIPNEWKIKELKDLYTENIRDFGSFSTTKLIEYVDSGIPYLRSENFRENKLIFNSISYITDEVDKILDKSYVYKGNILFTKIGNIGCATVYRGELGERCNSNATIAKIKIDEKLYNPIFVMYFLNSVQCKKQYIGSIVSTPPRINMGEINKLKVFIPRIEEQEKIAEVLSTVDEQIENTEKLIQKNQELKKGLMQQLLTKGIGHTEFKKTELGYIPKEWEIKKLKEISEVNPRKDILEDYKLVSFIGMEDIDSDGELINKKVREYVSVKKGYTAFRENDVLLAKITPCFENGKRFLARGLENKIGFGSTEFHVLRASEKINSCYLYYIINSYKFKTLAENNMIGSAGQKRVPTDFIKEYELIVPTKEEQEKIVSILSNIDKKVKQYKNKKYKLEILKKGLMQKLLTGAIKV</sequence>
<dbReference type="Gene3D" id="1.10.287.1120">
    <property type="entry name" value="Bipartite methylase S protein"/>
    <property type="match status" value="1"/>
</dbReference>
<organism evidence="5">
    <name type="scientific">Clostridium perfringens</name>
    <dbReference type="NCBI Taxonomy" id="1502"/>
    <lineage>
        <taxon>Bacteria</taxon>
        <taxon>Bacillati</taxon>
        <taxon>Bacillota</taxon>
        <taxon>Clostridia</taxon>
        <taxon>Eubacteriales</taxon>
        <taxon>Clostridiaceae</taxon>
        <taxon>Clostridium</taxon>
    </lineage>
</organism>
<keyword evidence="3" id="KW-0238">DNA-binding</keyword>
<dbReference type="AlphaFoldDB" id="A0A6G4ZFP2"/>
<dbReference type="PANTHER" id="PTHR30408:SF12">
    <property type="entry name" value="TYPE I RESTRICTION ENZYME MJAVIII SPECIFICITY SUBUNIT"/>
    <property type="match status" value="1"/>
</dbReference>
<dbReference type="SUPFAM" id="SSF116734">
    <property type="entry name" value="DNA methylase specificity domain"/>
    <property type="match status" value="2"/>
</dbReference>
<feature type="domain" description="Type I restriction modification DNA specificity" evidence="4">
    <location>
        <begin position="231"/>
        <end position="408"/>
    </location>
</feature>
<dbReference type="InterPro" id="IPR000055">
    <property type="entry name" value="Restrct_endonuc_typeI_TRD"/>
</dbReference>
<name>A0A6G4ZFP2_CLOPF</name>
<dbReference type="PANTHER" id="PTHR30408">
    <property type="entry name" value="TYPE-1 RESTRICTION ENZYME ECOKI SPECIFICITY PROTEIN"/>
    <property type="match status" value="1"/>
</dbReference>
<keyword evidence="2" id="KW-0680">Restriction system</keyword>
<comment type="similarity">
    <text evidence="1">Belongs to the type-I restriction system S methylase family.</text>
</comment>
<reference evidence="5" key="1">
    <citation type="submission" date="2020-02" db="EMBL/GenBank/DDBJ databases">
        <title>Genomic Insights into the Phylogeny and Genetic Plasticity of the Human and Animal Enteric Pathogen Clostridium perfringens.</title>
        <authorList>
            <person name="Feng Y."/>
            <person name="Hu Y."/>
        </authorList>
    </citation>
    <scope>NUCLEOTIDE SEQUENCE</scope>
    <source>
        <strain evidence="5">CP-08</strain>
    </source>
</reference>
<feature type="domain" description="Type I restriction modification DNA specificity" evidence="4">
    <location>
        <begin position="18"/>
        <end position="199"/>
    </location>
</feature>